<feature type="domain" description="Cytochrome c" evidence="9">
    <location>
        <begin position="39"/>
        <end position="125"/>
    </location>
</feature>
<dbReference type="GO" id="GO:0009055">
    <property type="term" value="F:electron transfer activity"/>
    <property type="evidence" value="ECO:0007669"/>
    <property type="project" value="InterPro"/>
</dbReference>
<name>A0A1I2TWD7_9SPHI</name>
<organism evidence="10 11">
    <name type="scientific">Pedobacter insulae</name>
    <dbReference type="NCBI Taxonomy" id="414048"/>
    <lineage>
        <taxon>Bacteria</taxon>
        <taxon>Pseudomonadati</taxon>
        <taxon>Bacteroidota</taxon>
        <taxon>Sphingobacteriia</taxon>
        <taxon>Sphingobacteriales</taxon>
        <taxon>Sphingobacteriaceae</taxon>
        <taxon>Pedobacter</taxon>
    </lineage>
</organism>
<evidence type="ECO:0000256" key="8">
    <source>
        <dbReference type="SAM" id="SignalP"/>
    </source>
</evidence>
<dbReference type="AlphaFoldDB" id="A0A1I2TWD7"/>
<feature type="compositionally biased region" description="Low complexity" evidence="7">
    <location>
        <begin position="20"/>
        <end position="43"/>
    </location>
</feature>
<dbReference type="InterPro" id="IPR002324">
    <property type="entry name" value="Cyt_c_ID"/>
</dbReference>
<sequence>MKKTLLILSTITLILAACGGSSTDTTEKSTSTPAPASTQPTKSGGELLIAKSDCIGCHHKENKIIGPSYQAIADKYPSNEENINLLAGKIISGGKGVWGTVPMTPHAKITESDAKEMVTYILSLKK</sequence>
<dbReference type="SUPFAM" id="SSF46626">
    <property type="entry name" value="Cytochrome c"/>
    <property type="match status" value="1"/>
</dbReference>
<evidence type="ECO:0000259" key="9">
    <source>
        <dbReference type="PROSITE" id="PS51007"/>
    </source>
</evidence>
<dbReference type="EMBL" id="FOPP01000001">
    <property type="protein sequence ID" value="SFG66651.1"/>
    <property type="molecule type" value="Genomic_DNA"/>
</dbReference>
<evidence type="ECO:0000256" key="6">
    <source>
        <dbReference type="PIRSR" id="PIRSR602324-1"/>
    </source>
</evidence>
<keyword evidence="11" id="KW-1185">Reference proteome</keyword>
<dbReference type="OrthoDB" id="9814063at2"/>
<comment type="PTM">
    <text evidence="6">Binds 1 heme c group covalently per subunit.</text>
</comment>
<dbReference type="RefSeq" id="WP_090991977.1">
    <property type="nucleotide sequence ID" value="NZ_FOPP01000001.1"/>
</dbReference>
<evidence type="ECO:0000256" key="7">
    <source>
        <dbReference type="SAM" id="MobiDB-lite"/>
    </source>
</evidence>
<dbReference type="STRING" id="414048.SAMN04489864_101512"/>
<keyword evidence="8" id="KW-0732">Signal</keyword>
<gene>
    <name evidence="10" type="ORF">SAMN04489864_101512</name>
</gene>
<dbReference type="InterPro" id="IPR009056">
    <property type="entry name" value="Cyt_c-like_dom"/>
</dbReference>
<evidence type="ECO:0000313" key="10">
    <source>
        <dbReference type="EMBL" id="SFG66651.1"/>
    </source>
</evidence>
<dbReference type="GO" id="GO:0020037">
    <property type="term" value="F:heme binding"/>
    <property type="evidence" value="ECO:0007669"/>
    <property type="project" value="InterPro"/>
</dbReference>
<accession>A0A1I2TWD7</accession>
<dbReference type="Pfam" id="PF00034">
    <property type="entry name" value="Cytochrom_C"/>
    <property type="match status" value="1"/>
</dbReference>
<protein>
    <submittedName>
        <fullName evidence="10">Cytochrome c</fullName>
    </submittedName>
</protein>
<feature type="binding site" description="covalent" evidence="6">
    <location>
        <position position="58"/>
    </location>
    <ligand>
        <name>heme c</name>
        <dbReference type="ChEBI" id="CHEBI:61717"/>
    </ligand>
</feature>
<keyword evidence="4" id="KW-0249">Electron transport</keyword>
<keyword evidence="1" id="KW-0813">Transport</keyword>
<feature type="signal peptide" evidence="8">
    <location>
        <begin position="1"/>
        <end position="23"/>
    </location>
</feature>
<keyword evidence="5 6" id="KW-0408">Iron</keyword>
<feature type="region of interest" description="Disordered" evidence="7">
    <location>
        <begin position="20"/>
        <end position="44"/>
    </location>
</feature>
<evidence type="ECO:0000256" key="4">
    <source>
        <dbReference type="ARBA" id="ARBA00022982"/>
    </source>
</evidence>
<dbReference type="PROSITE" id="PS51007">
    <property type="entry name" value="CYTC"/>
    <property type="match status" value="1"/>
</dbReference>
<dbReference type="Proteomes" id="UP000199666">
    <property type="component" value="Unassembled WGS sequence"/>
</dbReference>
<dbReference type="PRINTS" id="PR00606">
    <property type="entry name" value="CYTCHROMECID"/>
</dbReference>
<dbReference type="PROSITE" id="PS51257">
    <property type="entry name" value="PROKAR_LIPOPROTEIN"/>
    <property type="match status" value="1"/>
</dbReference>
<keyword evidence="2 6" id="KW-0349">Heme</keyword>
<evidence type="ECO:0000256" key="2">
    <source>
        <dbReference type="ARBA" id="ARBA00022617"/>
    </source>
</evidence>
<feature type="binding site" description="covalent" evidence="6">
    <location>
        <position position="54"/>
    </location>
    <ligand>
        <name>heme c</name>
        <dbReference type="ChEBI" id="CHEBI:61717"/>
    </ligand>
</feature>
<dbReference type="GO" id="GO:0005506">
    <property type="term" value="F:iron ion binding"/>
    <property type="evidence" value="ECO:0007669"/>
    <property type="project" value="InterPro"/>
</dbReference>
<keyword evidence="3 6" id="KW-0479">Metal-binding</keyword>
<evidence type="ECO:0000256" key="3">
    <source>
        <dbReference type="ARBA" id="ARBA00022723"/>
    </source>
</evidence>
<feature type="binding site" description="covalent" evidence="6">
    <location>
        <position position="103"/>
    </location>
    <ligand>
        <name>heme c</name>
        <dbReference type="ChEBI" id="CHEBI:61717"/>
    </ligand>
</feature>
<feature type="chain" id="PRO_5011612454" evidence="8">
    <location>
        <begin position="24"/>
        <end position="126"/>
    </location>
</feature>
<evidence type="ECO:0000256" key="1">
    <source>
        <dbReference type="ARBA" id="ARBA00022448"/>
    </source>
</evidence>
<evidence type="ECO:0000256" key="5">
    <source>
        <dbReference type="ARBA" id="ARBA00023004"/>
    </source>
</evidence>
<dbReference type="Gene3D" id="1.10.760.10">
    <property type="entry name" value="Cytochrome c-like domain"/>
    <property type="match status" value="1"/>
</dbReference>
<dbReference type="InterPro" id="IPR036909">
    <property type="entry name" value="Cyt_c-like_dom_sf"/>
</dbReference>
<evidence type="ECO:0000313" key="11">
    <source>
        <dbReference type="Proteomes" id="UP000199666"/>
    </source>
</evidence>
<reference evidence="10 11" key="1">
    <citation type="submission" date="2016-10" db="EMBL/GenBank/DDBJ databases">
        <authorList>
            <person name="de Groot N.N."/>
        </authorList>
    </citation>
    <scope>NUCLEOTIDE SEQUENCE [LARGE SCALE GENOMIC DNA]</scope>
    <source>
        <strain evidence="10 11">DSM 18684</strain>
    </source>
</reference>
<proteinExistence type="predicted"/>